<dbReference type="PATRIC" id="fig|46429.4.peg.4363"/>
<evidence type="ECO:0000313" key="2">
    <source>
        <dbReference type="Proteomes" id="UP000028411"/>
    </source>
</evidence>
<dbReference type="OrthoDB" id="7510785at2"/>
<name>A0A081R852_SPHCR</name>
<reference evidence="1 2" key="1">
    <citation type="submission" date="2014-02" db="EMBL/GenBank/DDBJ databases">
        <title>Whole genome sequence of Sphingobium chlorophenolicum NBRC 16172.</title>
        <authorList>
            <person name="Gan H.M."/>
            <person name="Gan H.Y."/>
            <person name="Chew T.H."/>
            <person name="Savka M.A."/>
        </authorList>
    </citation>
    <scope>NUCLEOTIDE SEQUENCE [LARGE SCALE GENOMIC DNA]</scope>
    <source>
        <strain evidence="1 2">NBRC 16172</strain>
    </source>
</reference>
<organism evidence="1 2">
    <name type="scientific">Sphingobium chlorophenolicum</name>
    <dbReference type="NCBI Taxonomy" id="46429"/>
    <lineage>
        <taxon>Bacteria</taxon>
        <taxon>Pseudomonadati</taxon>
        <taxon>Pseudomonadota</taxon>
        <taxon>Alphaproteobacteria</taxon>
        <taxon>Sphingomonadales</taxon>
        <taxon>Sphingomonadaceae</taxon>
        <taxon>Sphingobium</taxon>
    </lineage>
</organism>
<dbReference type="AlphaFoldDB" id="A0A081R852"/>
<gene>
    <name evidence="1" type="ORF">BV95_04377</name>
</gene>
<accession>A0A081R852</accession>
<dbReference type="RefSeq" id="WP_156028737.1">
    <property type="nucleotide sequence ID" value="NZ_JFHR01000091.1"/>
</dbReference>
<dbReference type="EMBL" id="JFHR01000091">
    <property type="protein sequence ID" value="KEQ51375.1"/>
    <property type="molecule type" value="Genomic_DNA"/>
</dbReference>
<sequence>MSGSPERSEASETEMMARYGITRVPADHYRYKEYRYSRLSDAIAQAKRDTPPS</sequence>
<proteinExistence type="predicted"/>
<dbReference type="eggNOG" id="ENOG5031HDU">
    <property type="taxonomic scope" value="Bacteria"/>
</dbReference>
<dbReference type="Proteomes" id="UP000028411">
    <property type="component" value="Unassembled WGS sequence"/>
</dbReference>
<protein>
    <submittedName>
        <fullName evidence="1">Uncharacterized protein</fullName>
    </submittedName>
</protein>
<evidence type="ECO:0000313" key="1">
    <source>
        <dbReference type="EMBL" id="KEQ51375.1"/>
    </source>
</evidence>
<comment type="caution">
    <text evidence="1">The sequence shown here is derived from an EMBL/GenBank/DDBJ whole genome shotgun (WGS) entry which is preliminary data.</text>
</comment>